<dbReference type="GO" id="GO:0031262">
    <property type="term" value="C:Ndc80 complex"/>
    <property type="evidence" value="ECO:0007669"/>
    <property type="project" value="InterPro"/>
</dbReference>
<dbReference type="AlphaFoldDB" id="A0A8X7T6D5"/>
<feature type="coiled-coil region" evidence="10">
    <location>
        <begin position="132"/>
        <end position="226"/>
    </location>
</feature>
<dbReference type="PANTHER" id="PTHR14281">
    <property type="entry name" value="KINETOCHORE PROTEIN SPC25-RELATED"/>
    <property type="match status" value="1"/>
</dbReference>
<evidence type="ECO:0000256" key="5">
    <source>
        <dbReference type="ARBA" id="ARBA00022838"/>
    </source>
</evidence>
<keyword evidence="8 9" id="KW-0137">Centromere</keyword>
<dbReference type="InterPro" id="IPR045143">
    <property type="entry name" value="Spc25"/>
</dbReference>
<feature type="region of interest" description="Disordered" evidence="11">
    <location>
        <begin position="1"/>
        <end position="39"/>
    </location>
</feature>
<dbReference type="PANTHER" id="PTHR14281:SF0">
    <property type="entry name" value="KINETOCHORE PROTEIN SPC25"/>
    <property type="match status" value="1"/>
</dbReference>
<dbReference type="GO" id="GO:0007059">
    <property type="term" value="P:chromosome segregation"/>
    <property type="evidence" value="ECO:0007669"/>
    <property type="project" value="InterPro"/>
</dbReference>
<dbReference type="CDD" id="cd23784">
    <property type="entry name" value="RWD_Spc25"/>
    <property type="match status" value="1"/>
</dbReference>
<evidence type="ECO:0000256" key="4">
    <source>
        <dbReference type="ARBA" id="ARBA00022776"/>
    </source>
</evidence>
<reference evidence="13" key="2">
    <citation type="journal article" date="2019" name="IMA Fungus">
        <title>Genome sequencing and comparison of five Tilletia species to identify candidate genes for the detection of regulated species infecting wheat.</title>
        <authorList>
            <person name="Nguyen H.D.T."/>
            <person name="Sultana T."/>
            <person name="Kesanakurti P."/>
            <person name="Hambleton S."/>
        </authorList>
    </citation>
    <scope>NUCLEOTIDE SEQUENCE</scope>
    <source>
        <strain evidence="13">DAOMC 236422</strain>
    </source>
</reference>
<gene>
    <name evidence="13" type="ORF">A4X09_0g1838</name>
</gene>
<feature type="compositionally biased region" description="Polar residues" evidence="11">
    <location>
        <begin position="1"/>
        <end position="10"/>
    </location>
</feature>
<keyword evidence="2 9" id="KW-0158">Chromosome</keyword>
<evidence type="ECO:0000313" key="13">
    <source>
        <dbReference type="EMBL" id="KAE8270506.1"/>
    </source>
</evidence>
<protein>
    <recommendedName>
        <fullName evidence="9">Kinetochore protein SPC25</fullName>
    </recommendedName>
</protein>
<keyword evidence="6 10" id="KW-0175">Coiled coil</keyword>
<evidence type="ECO:0000256" key="7">
    <source>
        <dbReference type="ARBA" id="ARBA00023306"/>
    </source>
</evidence>
<evidence type="ECO:0000313" key="14">
    <source>
        <dbReference type="Proteomes" id="UP000078113"/>
    </source>
</evidence>
<dbReference type="GO" id="GO:0005634">
    <property type="term" value="C:nucleus"/>
    <property type="evidence" value="ECO:0007669"/>
    <property type="project" value="UniProtKB-SubCell"/>
</dbReference>
<keyword evidence="3 9" id="KW-0132">Cell division</keyword>
<keyword evidence="9" id="KW-0539">Nucleus</keyword>
<dbReference type="InterPro" id="IPR013255">
    <property type="entry name" value="Spc25_C"/>
</dbReference>
<feature type="compositionally biased region" description="Low complexity" evidence="11">
    <location>
        <begin position="63"/>
        <end position="79"/>
    </location>
</feature>
<sequence>MSARRSSNFTPLPPQPALLPGGGAGIAHTPRRTPAHNNIVGATPATLHKIHPNTADLSLAKLPPSSSSQQQQQPGTSQQPLPPQPIVRLSRVASDLYHPSLDFASLQARIRAYNSAFDAYVSDQLLLTEQDKTDARTELAERQDKIRAVRRELERQSRSQRELWDTVNDERAQDKRLKNALAILTSQHAALSDQLADTQAERAEVQTRLESRRRVKQAQRNQLQAQRAQNAPELANLQRVLGCRIERRAPKVATNSSSLSGGEYVRFSFGLLARPALSSREGVASRGMEEQDDEAWFVLDVSKPTYEVPEHFPPLPPTALANLLSELNSTRALYSFIKQMREALREETERGAL</sequence>
<evidence type="ECO:0000256" key="9">
    <source>
        <dbReference type="RuleBase" id="RU367150"/>
    </source>
</evidence>
<reference evidence="13" key="1">
    <citation type="submission" date="2016-04" db="EMBL/GenBank/DDBJ databases">
        <authorList>
            <person name="Nguyen H.D."/>
            <person name="Samba Siva P."/>
            <person name="Cullis J."/>
            <person name="Levesque C.A."/>
            <person name="Hambleton S."/>
        </authorList>
    </citation>
    <scope>NUCLEOTIDE SEQUENCE</scope>
    <source>
        <strain evidence="13">DAOMC 236422</strain>
    </source>
</reference>
<keyword evidence="4 9" id="KW-0498">Mitosis</keyword>
<dbReference type="EMBL" id="LWDG02000048">
    <property type="protein sequence ID" value="KAE8270506.1"/>
    <property type="molecule type" value="Genomic_DNA"/>
</dbReference>
<comment type="caution">
    <text evidence="13">The sequence shown here is derived from an EMBL/GenBank/DDBJ whole genome shotgun (WGS) entry which is preliminary data.</text>
</comment>
<name>A0A8X7T6D5_9BASI</name>
<evidence type="ECO:0000259" key="12">
    <source>
        <dbReference type="Pfam" id="PF08234"/>
    </source>
</evidence>
<comment type="subunit">
    <text evidence="9">Component of the NDC80 complex.</text>
</comment>
<feature type="domain" description="Chromosome segregation protein Spc25 C-terminal" evidence="12">
    <location>
        <begin position="290"/>
        <end position="344"/>
    </location>
</feature>
<organism evidence="13 14">
    <name type="scientific">Tilletia walkeri</name>
    <dbReference type="NCBI Taxonomy" id="117179"/>
    <lineage>
        <taxon>Eukaryota</taxon>
        <taxon>Fungi</taxon>
        <taxon>Dikarya</taxon>
        <taxon>Basidiomycota</taxon>
        <taxon>Ustilaginomycotina</taxon>
        <taxon>Exobasidiomycetes</taxon>
        <taxon>Tilletiales</taxon>
        <taxon>Tilletiaceae</taxon>
        <taxon>Tilletia</taxon>
    </lineage>
</organism>
<evidence type="ECO:0000256" key="2">
    <source>
        <dbReference type="ARBA" id="ARBA00022454"/>
    </source>
</evidence>
<dbReference type="Gene3D" id="3.30.457.50">
    <property type="entry name" value="Chromosome segregation protein Spc25"/>
    <property type="match status" value="1"/>
</dbReference>
<keyword evidence="5 9" id="KW-0995">Kinetochore</keyword>
<proteinExistence type="inferred from homology"/>
<evidence type="ECO:0000256" key="6">
    <source>
        <dbReference type="ARBA" id="ARBA00023054"/>
    </source>
</evidence>
<accession>A0A8X7T6D5</accession>
<comment type="subcellular location">
    <subcellularLocation>
        <location evidence="9">Nucleus</location>
    </subcellularLocation>
    <subcellularLocation>
        <location evidence="9">Chromosome</location>
        <location evidence="9">Centromere</location>
        <location evidence="9">Kinetochore</location>
    </subcellularLocation>
</comment>
<evidence type="ECO:0000256" key="10">
    <source>
        <dbReference type="SAM" id="Coils"/>
    </source>
</evidence>
<dbReference type="GO" id="GO:0051301">
    <property type="term" value="P:cell division"/>
    <property type="evidence" value="ECO:0007669"/>
    <property type="project" value="UniProtKB-UniRule"/>
</dbReference>
<comment type="similarity">
    <text evidence="1 9">Belongs to the SPC25 family.</text>
</comment>
<feature type="region of interest" description="Disordered" evidence="11">
    <location>
        <begin position="57"/>
        <end position="84"/>
    </location>
</feature>
<evidence type="ECO:0000256" key="3">
    <source>
        <dbReference type="ARBA" id="ARBA00022618"/>
    </source>
</evidence>
<evidence type="ECO:0000256" key="8">
    <source>
        <dbReference type="ARBA" id="ARBA00023328"/>
    </source>
</evidence>
<comment type="function">
    <text evidence="9">Acts as a component of the essential kinetochore-associated NDC80 complex, which is required for chromosome segregation and spindle checkpoint activity.</text>
</comment>
<evidence type="ECO:0000256" key="11">
    <source>
        <dbReference type="SAM" id="MobiDB-lite"/>
    </source>
</evidence>
<keyword evidence="14" id="KW-1185">Reference proteome</keyword>
<evidence type="ECO:0000256" key="1">
    <source>
        <dbReference type="ARBA" id="ARBA00006379"/>
    </source>
</evidence>
<dbReference type="Proteomes" id="UP000078113">
    <property type="component" value="Unassembled WGS sequence"/>
</dbReference>
<dbReference type="Pfam" id="PF08234">
    <property type="entry name" value="Spindle_Spc25"/>
    <property type="match status" value="1"/>
</dbReference>
<keyword evidence="7 9" id="KW-0131">Cell cycle</keyword>